<dbReference type="Proteomes" id="UP001519460">
    <property type="component" value="Unassembled WGS sequence"/>
</dbReference>
<protein>
    <submittedName>
        <fullName evidence="1">Uncharacterized protein</fullName>
    </submittedName>
</protein>
<evidence type="ECO:0000313" key="1">
    <source>
        <dbReference type="EMBL" id="KAK7500654.1"/>
    </source>
</evidence>
<reference evidence="1 2" key="1">
    <citation type="journal article" date="2023" name="Sci. Data">
        <title>Genome assembly of the Korean intertidal mud-creeper Batillaria attramentaria.</title>
        <authorList>
            <person name="Patra A.K."/>
            <person name="Ho P.T."/>
            <person name="Jun S."/>
            <person name="Lee S.J."/>
            <person name="Kim Y."/>
            <person name="Won Y.J."/>
        </authorList>
    </citation>
    <scope>NUCLEOTIDE SEQUENCE [LARGE SCALE GENOMIC DNA]</scope>
    <source>
        <strain evidence="1">Wonlab-2016</strain>
    </source>
</reference>
<sequence>MALTGLSVISRGRDVMGGARAERFFYVAGRLLFACNPGDPASSPECPGRSMLEHRCVVQLSACCQSSYMIRFNRPCLAARPGVFCFTEHETRPFEKQLVG</sequence>
<dbReference type="AlphaFoldDB" id="A0ABD0LMI8"/>
<evidence type="ECO:0000313" key="2">
    <source>
        <dbReference type="Proteomes" id="UP001519460"/>
    </source>
</evidence>
<accession>A0ABD0LMI8</accession>
<name>A0ABD0LMI8_9CAEN</name>
<proteinExistence type="predicted"/>
<organism evidence="1 2">
    <name type="scientific">Batillaria attramentaria</name>
    <dbReference type="NCBI Taxonomy" id="370345"/>
    <lineage>
        <taxon>Eukaryota</taxon>
        <taxon>Metazoa</taxon>
        <taxon>Spiralia</taxon>
        <taxon>Lophotrochozoa</taxon>
        <taxon>Mollusca</taxon>
        <taxon>Gastropoda</taxon>
        <taxon>Caenogastropoda</taxon>
        <taxon>Sorbeoconcha</taxon>
        <taxon>Cerithioidea</taxon>
        <taxon>Batillariidae</taxon>
        <taxon>Batillaria</taxon>
    </lineage>
</organism>
<keyword evidence="2" id="KW-1185">Reference proteome</keyword>
<dbReference type="EMBL" id="JACVVK020000036">
    <property type="protein sequence ID" value="KAK7500654.1"/>
    <property type="molecule type" value="Genomic_DNA"/>
</dbReference>
<comment type="caution">
    <text evidence="1">The sequence shown here is derived from an EMBL/GenBank/DDBJ whole genome shotgun (WGS) entry which is preliminary data.</text>
</comment>
<gene>
    <name evidence="1" type="ORF">BaRGS_00008229</name>
</gene>